<protein>
    <submittedName>
        <fullName evidence="1">Uncharacterized protein</fullName>
    </submittedName>
</protein>
<name>A0ACB8S0B7_9AGAM</name>
<organism evidence="1 2">
    <name type="scientific">Auriscalpium vulgare</name>
    <dbReference type="NCBI Taxonomy" id="40419"/>
    <lineage>
        <taxon>Eukaryota</taxon>
        <taxon>Fungi</taxon>
        <taxon>Dikarya</taxon>
        <taxon>Basidiomycota</taxon>
        <taxon>Agaricomycotina</taxon>
        <taxon>Agaricomycetes</taxon>
        <taxon>Russulales</taxon>
        <taxon>Auriscalpiaceae</taxon>
        <taxon>Auriscalpium</taxon>
    </lineage>
</organism>
<reference evidence="1" key="1">
    <citation type="submission" date="2021-02" db="EMBL/GenBank/DDBJ databases">
        <authorList>
            <consortium name="DOE Joint Genome Institute"/>
            <person name="Ahrendt S."/>
            <person name="Looney B.P."/>
            <person name="Miyauchi S."/>
            <person name="Morin E."/>
            <person name="Drula E."/>
            <person name="Courty P.E."/>
            <person name="Chicoki N."/>
            <person name="Fauchery L."/>
            <person name="Kohler A."/>
            <person name="Kuo A."/>
            <person name="Labutti K."/>
            <person name="Pangilinan J."/>
            <person name="Lipzen A."/>
            <person name="Riley R."/>
            <person name="Andreopoulos W."/>
            <person name="He G."/>
            <person name="Johnson J."/>
            <person name="Barry K.W."/>
            <person name="Grigoriev I.V."/>
            <person name="Nagy L."/>
            <person name="Hibbett D."/>
            <person name="Henrissat B."/>
            <person name="Matheny P.B."/>
            <person name="Labbe J."/>
            <person name="Martin F."/>
        </authorList>
    </citation>
    <scope>NUCLEOTIDE SEQUENCE</scope>
    <source>
        <strain evidence="1">FP105234-sp</strain>
    </source>
</reference>
<proteinExistence type="predicted"/>
<dbReference type="Proteomes" id="UP000814033">
    <property type="component" value="Unassembled WGS sequence"/>
</dbReference>
<keyword evidence="2" id="KW-1185">Reference proteome</keyword>
<sequence length="210" mass="23602">MPFVFVYVVCLALFAVGSRTSPSRSRFSFASSSTLWLYPHAFYSISEVRVGGACFVALCVFHMPPWTIMIMPPTTLLPLSQLTTPSHSQPISTAHIHRQHPLRTRAYMFCALHLALSARVLPVRLRPSHLTIPNLCVHFLFNVIFSSLCFPFALLGFEPLFPSPSPFSTTHDHGTGMYDMHSSSRCRDRTIPRWAQPRYLSIALFSLSSG</sequence>
<comment type="caution">
    <text evidence="1">The sequence shown here is derived from an EMBL/GenBank/DDBJ whole genome shotgun (WGS) entry which is preliminary data.</text>
</comment>
<accession>A0ACB8S0B7</accession>
<gene>
    <name evidence="1" type="ORF">FA95DRAFT_800602</name>
</gene>
<evidence type="ECO:0000313" key="2">
    <source>
        <dbReference type="Proteomes" id="UP000814033"/>
    </source>
</evidence>
<reference evidence="1" key="2">
    <citation type="journal article" date="2022" name="New Phytol.">
        <title>Evolutionary transition to the ectomycorrhizal habit in the genomes of a hyperdiverse lineage of mushroom-forming fungi.</title>
        <authorList>
            <person name="Looney B."/>
            <person name="Miyauchi S."/>
            <person name="Morin E."/>
            <person name="Drula E."/>
            <person name="Courty P.E."/>
            <person name="Kohler A."/>
            <person name="Kuo A."/>
            <person name="LaButti K."/>
            <person name="Pangilinan J."/>
            <person name="Lipzen A."/>
            <person name="Riley R."/>
            <person name="Andreopoulos W."/>
            <person name="He G."/>
            <person name="Johnson J."/>
            <person name="Nolan M."/>
            <person name="Tritt A."/>
            <person name="Barry K.W."/>
            <person name="Grigoriev I.V."/>
            <person name="Nagy L.G."/>
            <person name="Hibbett D."/>
            <person name="Henrissat B."/>
            <person name="Matheny P.B."/>
            <person name="Labbe J."/>
            <person name="Martin F.M."/>
        </authorList>
    </citation>
    <scope>NUCLEOTIDE SEQUENCE</scope>
    <source>
        <strain evidence="1">FP105234-sp</strain>
    </source>
</reference>
<evidence type="ECO:0000313" key="1">
    <source>
        <dbReference type="EMBL" id="KAI0049790.1"/>
    </source>
</evidence>
<dbReference type="EMBL" id="MU275869">
    <property type="protein sequence ID" value="KAI0049790.1"/>
    <property type="molecule type" value="Genomic_DNA"/>
</dbReference>